<evidence type="ECO:0000256" key="25">
    <source>
        <dbReference type="ARBA" id="ARBA00044770"/>
    </source>
</evidence>
<evidence type="ECO:0000256" key="11">
    <source>
        <dbReference type="ARBA" id="ARBA00022670"/>
    </source>
</evidence>
<dbReference type="GO" id="GO:0008658">
    <property type="term" value="F:penicillin binding"/>
    <property type="evidence" value="ECO:0007669"/>
    <property type="project" value="InterPro"/>
</dbReference>
<dbReference type="OrthoDB" id="9766909at2"/>
<dbReference type="NCBIfam" id="TIGR02074">
    <property type="entry name" value="PBP_1a_fam"/>
    <property type="match status" value="1"/>
</dbReference>
<keyword evidence="9" id="KW-0997">Cell inner membrane</keyword>
<evidence type="ECO:0000256" key="21">
    <source>
        <dbReference type="ARBA" id="ARBA00023251"/>
    </source>
</evidence>
<keyword evidence="18" id="KW-0573">Peptidoglycan synthesis</keyword>
<dbReference type="InterPro" id="IPR012338">
    <property type="entry name" value="Beta-lactam/transpept-like"/>
</dbReference>
<dbReference type="AlphaFoldDB" id="A0A177NSS6"/>
<keyword evidence="33" id="KW-1185">Reference proteome</keyword>
<keyword evidence="21" id="KW-0046">Antibiotic resistance</keyword>
<sequence>MPIKKEPKPKRLIKSLFKWLFFIFLTLLLSLSVACYFFILELNKELPDIGQLEHVQYQTPLSIFSQDGLLIGEYGEKKRIPIAIDKVPQQQINAFLAAEDERFYTHPGVDYKGLLRAANQLLATGKKRQGGSTITMQVARNFLLSKEKTFLRKLKEILLSLQIEKRYNKEQILELYLNKIYMGQRAYGLAAAAQIYYGKNLDELKLHQQAMIAGLPKAPSIYNPIVNPERAVERRDYVLRRMLELNLIQPKAYEQAVNAQDDAATQPTKIQLNAPYVSEMARQELLAKYGEDAYTLGLKVYTTVPARLQIAADRAVQFALHEYDERHGYHGLPHKKFTKTSSLKSLKSLGDSRQAVVTALSTVGVETRLSNGSSVLIAWKNIPWKKSGFNETHSKDINSFYIKPNDIIWVRQLADQSWALTQLPVAEGALAAINPTNGAILAISGGFDFYRSRYNRAVQSKRQPGSGFKPFIYTAALEKGFTAASMINDAPIVIEDPSLENDWRPENYTRKFSGLTALRVALRKSINLVSVRLLQDVGIPSALETAMRFGFDREQLPATLSLALGSGYAPPLKMASAYAVFANGGFSVKPYLIQRIEDHSGAVLFQANPLSVCLDCKEGLKTVSNPAPRVISEPINFLMNSLLRDVVDLGTATLAKQSLGRSDLAGKTGTTNEQRDAWFNGFTSEIAVSAWLGFDNSHPLGKGETGGKAALPIWIEFMKTALEGVPEKALTPPEGIVQAYINPNDGLLLNENNNAGIWEYFTAETAPKTYSVPKQPEFEFDEEWFQEALF</sequence>
<gene>
    <name evidence="32" type="ORF">A1359_03565</name>
</gene>
<keyword evidence="12" id="KW-0328">Glycosyltransferase</keyword>
<evidence type="ECO:0000256" key="17">
    <source>
        <dbReference type="ARBA" id="ARBA00022968"/>
    </source>
</evidence>
<dbReference type="GO" id="GO:0046677">
    <property type="term" value="P:response to antibiotic"/>
    <property type="evidence" value="ECO:0007669"/>
    <property type="project" value="UniProtKB-KW"/>
</dbReference>
<evidence type="ECO:0000256" key="8">
    <source>
        <dbReference type="ARBA" id="ARBA00022475"/>
    </source>
</evidence>
<dbReference type="Pfam" id="PF00905">
    <property type="entry name" value="Transpeptidase"/>
    <property type="match status" value="1"/>
</dbReference>
<dbReference type="SUPFAM" id="SSF53955">
    <property type="entry name" value="Lysozyme-like"/>
    <property type="match status" value="1"/>
</dbReference>
<dbReference type="UniPathway" id="UPA00219"/>
<evidence type="ECO:0000256" key="9">
    <source>
        <dbReference type="ARBA" id="ARBA00022519"/>
    </source>
</evidence>
<comment type="catalytic activity">
    <reaction evidence="24">
        <text>Preferential cleavage: (Ac)2-L-Lys-D-Ala-|-D-Ala. Also transpeptidation of peptidyl-alanyl moieties that are N-acyl substituents of D-alanine.</text>
        <dbReference type="EC" id="3.4.16.4"/>
    </reaction>
</comment>
<proteinExistence type="inferred from homology"/>
<evidence type="ECO:0000256" key="24">
    <source>
        <dbReference type="ARBA" id="ARBA00034000"/>
    </source>
</evidence>
<comment type="function">
    <text evidence="1">Cell wall formation. Synthesis of cross-linked peptidoglycan from the lipid intermediates. The enzyme has a penicillin-insensitive transglycosylase N-terminal domain (formation of linear glycan strands) and a penicillin-sensitive transpeptidase C-terminal domain (cross-linking of the peptide subunits).</text>
</comment>
<comment type="subcellular location">
    <subcellularLocation>
        <location evidence="2">Cell inner membrane</location>
        <topology evidence="2">Single-pass type II membrane protein</topology>
    </subcellularLocation>
</comment>
<dbReference type="PANTHER" id="PTHR32282">
    <property type="entry name" value="BINDING PROTEIN TRANSPEPTIDASE, PUTATIVE-RELATED"/>
    <property type="match status" value="1"/>
</dbReference>
<dbReference type="GO" id="GO:0005886">
    <property type="term" value="C:plasma membrane"/>
    <property type="evidence" value="ECO:0007669"/>
    <property type="project" value="UniProtKB-SubCell"/>
</dbReference>
<evidence type="ECO:0000256" key="2">
    <source>
        <dbReference type="ARBA" id="ARBA00004249"/>
    </source>
</evidence>
<evidence type="ECO:0000256" key="23">
    <source>
        <dbReference type="ARBA" id="ARBA00023316"/>
    </source>
</evidence>
<keyword evidence="13" id="KW-0808">Transferase</keyword>
<dbReference type="InterPro" id="IPR031376">
    <property type="entry name" value="PCB_OB"/>
</dbReference>
<evidence type="ECO:0000256" key="27">
    <source>
        <dbReference type="ARBA" id="ARBA00060592"/>
    </source>
</evidence>
<keyword evidence="19 28" id="KW-1133">Transmembrane helix</keyword>
<keyword evidence="22" id="KW-0511">Multifunctional enzyme</keyword>
<dbReference type="RefSeq" id="WP_066978331.1">
    <property type="nucleotide sequence ID" value="NZ_LUUI01000055.1"/>
</dbReference>
<dbReference type="GO" id="GO:0071555">
    <property type="term" value="P:cell wall organization"/>
    <property type="evidence" value="ECO:0007669"/>
    <property type="project" value="UniProtKB-KW"/>
</dbReference>
<evidence type="ECO:0000256" key="26">
    <source>
        <dbReference type="ARBA" id="ARBA00049902"/>
    </source>
</evidence>
<dbReference type="SUPFAM" id="SSF56601">
    <property type="entry name" value="beta-lactamase/transpeptidase-like"/>
    <property type="match status" value="1"/>
</dbReference>
<dbReference type="InterPro" id="IPR023346">
    <property type="entry name" value="Lysozyme-like_dom_sf"/>
</dbReference>
<dbReference type="GO" id="GO:0008955">
    <property type="term" value="F:peptidoglycan glycosyltransferase activity"/>
    <property type="evidence" value="ECO:0007669"/>
    <property type="project" value="UniProtKB-EC"/>
</dbReference>
<dbReference type="InterPro" id="IPR050396">
    <property type="entry name" value="Glycosyltr_51/Transpeptidase"/>
</dbReference>
<keyword evidence="17" id="KW-0735">Signal-anchor</keyword>
<feature type="domain" description="Penicillin-binding protein transpeptidase" evidence="29">
    <location>
        <begin position="429"/>
        <end position="674"/>
    </location>
</feature>
<reference evidence="32 33" key="1">
    <citation type="submission" date="2016-03" db="EMBL/GenBank/DDBJ databases">
        <authorList>
            <person name="Ploux O."/>
        </authorList>
    </citation>
    <scope>NUCLEOTIDE SEQUENCE [LARGE SCALE GENOMIC DNA]</scope>
    <source>
        <strain evidence="32 33">R-45370</strain>
    </source>
</reference>
<evidence type="ECO:0000256" key="5">
    <source>
        <dbReference type="ARBA" id="ARBA00007739"/>
    </source>
</evidence>
<dbReference type="Gene3D" id="1.10.3810.10">
    <property type="entry name" value="Biosynthetic peptidoglycan transglycosylase-like"/>
    <property type="match status" value="1"/>
</dbReference>
<evidence type="ECO:0000313" key="32">
    <source>
        <dbReference type="EMBL" id="OAI20100.1"/>
    </source>
</evidence>
<dbReference type="PROSITE" id="PS51257">
    <property type="entry name" value="PROKAR_LIPOPROTEIN"/>
    <property type="match status" value="1"/>
</dbReference>
<dbReference type="PANTHER" id="PTHR32282:SF27">
    <property type="entry name" value="PENICILLIN-BINDING PROTEIN 1A"/>
    <property type="match status" value="1"/>
</dbReference>
<dbReference type="InterPro" id="IPR001264">
    <property type="entry name" value="Glyco_trans_51"/>
</dbReference>
<evidence type="ECO:0000259" key="29">
    <source>
        <dbReference type="Pfam" id="PF00905"/>
    </source>
</evidence>
<evidence type="ECO:0000256" key="15">
    <source>
        <dbReference type="ARBA" id="ARBA00022801"/>
    </source>
</evidence>
<dbReference type="Proteomes" id="UP000078476">
    <property type="component" value="Unassembled WGS sequence"/>
</dbReference>
<evidence type="ECO:0000256" key="22">
    <source>
        <dbReference type="ARBA" id="ARBA00023268"/>
    </source>
</evidence>
<keyword evidence="20 28" id="KW-0472">Membrane</keyword>
<dbReference type="EC" id="2.4.99.28" evidence="25"/>
<evidence type="ECO:0000256" key="7">
    <source>
        <dbReference type="ARBA" id="ARBA00018638"/>
    </source>
</evidence>
<feature type="domain" description="Glycosyl transferase family 51" evidence="30">
    <location>
        <begin position="70"/>
        <end position="242"/>
    </location>
</feature>
<dbReference type="EMBL" id="LUUI01000055">
    <property type="protein sequence ID" value="OAI20100.1"/>
    <property type="molecule type" value="Genomic_DNA"/>
</dbReference>
<keyword evidence="15" id="KW-0378">Hydrolase</keyword>
<comment type="pathway">
    <text evidence="3">Cell wall biogenesis; peptidoglycan biosynthesis.</text>
</comment>
<evidence type="ECO:0000256" key="6">
    <source>
        <dbReference type="ARBA" id="ARBA00012448"/>
    </source>
</evidence>
<keyword evidence="14 28" id="KW-0812">Transmembrane</keyword>
<comment type="similarity">
    <text evidence="4">In the C-terminal section; belongs to the transpeptidase family.</text>
</comment>
<evidence type="ECO:0000256" key="4">
    <source>
        <dbReference type="ARBA" id="ARBA00007090"/>
    </source>
</evidence>
<dbReference type="GO" id="GO:0006508">
    <property type="term" value="P:proteolysis"/>
    <property type="evidence" value="ECO:0007669"/>
    <property type="project" value="UniProtKB-KW"/>
</dbReference>
<dbReference type="EC" id="3.4.16.4" evidence="6"/>
<keyword evidence="10" id="KW-0121">Carboxypeptidase</keyword>
<dbReference type="GO" id="GO:0008360">
    <property type="term" value="P:regulation of cell shape"/>
    <property type="evidence" value="ECO:0007669"/>
    <property type="project" value="UniProtKB-KW"/>
</dbReference>
<accession>A0A177NSS6</accession>
<dbReference type="GO" id="GO:0009252">
    <property type="term" value="P:peptidoglycan biosynthetic process"/>
    <property type="evidence" value="ECO:0007669"/>
    <property type="project" value="UniProtKB-UniPathway"/>
</dbReference>
<evidence type="ECO:0000256" key="18">
    <source>
        <dbReference type="ARBA" id="ARBA00022984"/>
    </source>
</evidence>
<evidence type="ECO:0000256" key="1">
    <source>
        <dbReference type="ARBA" id="ARBA00002624"/>
    </source>
</evidence>
<keyword evidence="11" id="KW-0645">Protease</keyword>
<comment type="similarity">
    <text evidence="5">In the N-terminal section; belongs to the glycosyltransferase 51 family.</text>
</comment>
<evidence type="ECO:0000256" key="10">
    <source>
        <dbReference type="ARBA" id="ARBA00022645"/>
    </source>
</evidence>
<evidence type="ECO:0000313" key="33">
    <source>
        <dbReference type="Proteomes" id="UP000078476"/>
    </source>
</evidence>
<organism evidence="32 33">
    <name type="scientific">Methylomonas lenta</name>
    <dbReference type="NCBI Taxonomy" id="980561"/>
    <lineage>
        <taxon>Bacteria</taxon>
        <taxon>Pseudomonadati</taxon>
        <taxon>Pseudomonadota</taxon>
        <taxon>Gammaproteobacteria</taxon>
        <taxon>Methylococcales</taxon>
        <taxon>Methylococcaceae</taxon>
        <taxon>Methylomonas</taxon>
    </lineage>
</organism>
<feature type="domain" description="Penicillin-binding protein OB-like" evidence="31">
    <location>
        <begin position="341"/>
        <end position="425"/>
    </location>
</feature>
<dbReference type="GO" id="GO:0009002">
    <property type="term" value="F:serine-type D-Ala-D-Ala carboxypeptidase activity"/>
    <property type="evidence" value="ECO:0007669"/>
    <property type="project" value="UniProtKB-EC"/>
</dbReference>
<keyword evidence="16" id="KW-0133">Cell shape</keyword>
<evidence type="ECO:0000256" key="16">
    <source>
        <dbReference type="ARBA" id="ARBA00022960"/>
    </source>
</evidence>
<dbReference type="Gene3D" id="3.40.710.10">
    <property type="entry name" value="DD-peptidase/beta-lactamase superfamily"/>
    <property type="match status" value="2"/>
</dbReference>
<dbReference type="InterPro" id="IPR036950">
    <property type="entry name" value="PBP_transglycosylase"/>
</dbReference>
<evidence type="ECO:0000256" key="28">
    <source>
        <dbReference type="SAM" id="Phobius"/>
    </source>
</evidence>
<comment type="catalytic activity">
    <reaction evidence="26">
        <text>[GlcNAc-(1-&gt;4)-Mur2Ac(oyl-L-Ala-gamma-D-Glu-L-Lys-D-Ala-D-Ala)](n)-di-trans,octa-cis-undecaprenyl diphosphate + beta-D-GlcNAc-(1-&gt;4)-Mur2Ac(oyl-L-Ala-gamma-D-Glu-L-Lys-D-Ala-D-Ala)-di-trans,octa-cis-undecaprenyl diphosphate = [GlcNAc-(1-&gt;4)-Mur2Ac(oyl-L-Ala-gamma-D-Glu-L-Lys-D-Ala-D-Ala)](n+1)-di-trans,octa-cis-undecaprenyl diphosphate + di-trans,octa-cis-undecaprenyl diphosphate + H(+)</text>
        <dbReference type="Rhea" id="RHEA:23708"/>
        <dbReference type="Rhea" id="RHEA-COMP:9602"/>
        <dbReference type="Rhea" id="RHEA-COMP:9603"/>
        <dbReference type="ChEBI" id="CHEBI:15378"/>
        <dbReference type="ChEBI" id="CHEBI:58405"/>
        <dbReference type="ChEBI" id="CHEBI:60033"/>
        <dbReference type="ChEBI" id="CHEBI:78435"/>
        <dbReference type="EC" id="2.4.99.28"/>
    </reaction>
</comment>
<comment type="pathway">
    <text evidence="27">Glycan biosynthesis.</text>
</comment>
<evidence type="ECO:0000256" key="12">
    <source>
        <dbReference type="ARBA" id="ARBA00022676"/>
    </source>
</evidence>
<evidence type="ECO:0000259" key="31">
    <source>
        <dbReference type="Pfam" id="PF17092"/>
    </source>
</evidence>
<dbReference type="Pfam" id="PF17092">
    <property type="entry name" value="PCB_OB"/>
    <property type="match status" value="1"/>
</dbReference>
<evidence type="ECO:0000256" key="19">
    <source>
        <dbReference type="ARBA" id="ARBA00022989"/>
    </source>
</evidence>
<dbReference type="FunFam" id="1.10.3810.10:FF:000003">
    <property type="entry name" value="Penicillin-binding protein 1a"/>
    <property type="match status" value="1"/>
</dbReference>
<keyword evidence="8" id="KW-1003">Cell membrane</keyword>
<evidence type="ECO:0000256" key="13">
    <source>
        <dbReference type="ARBA" id="ARBA00022679"/>
    </source>
</evidence>
<dbReference type="STRING" id="980561.A1359_03565"/>
<keyword evidence="23" id="KW-0961">Cell wall biogenesis/degradation</keyword>
<evidence type="ECO:0000256" key="3">
    <source>
        <dbReference type="ARBA" id="ARBA00004752"/>
    </source>
</evidence>
<evidence type="ECO:0000256" key="20">
    <source>
        <dbReference type="ARBA" id="ARBA00023136"/>
    </source>
</evidence>
<name>A0A177NSS6_9GAMM</name>
<dbReference type="Pfam" id="PF00912">
    <property type="entry name" value="Transgly"/>
    <property type="match status" value="1"/>
</dbReference>
<protein>
    <recommendedName>
        <fullName evidence="7">Penicillin-binding protein 1A</fullName>
        <ecNumber evidence="25">2.4.99.28</ecNumber>
        <ecNumber evidence="6">3.4.16.4</ecNumber>
    </recommendedName>
</protein>
<evidence type="ECO:0000256" key="14">
    <source>
        <dbReference type="ARBA" id="ARBA00022692"/>
    </source>
</evidence>
<comment type="caution">
    <text evidence="32">The sequence shown here is derived from an EMBL/GenBank/DDBJ whole genome shotgun (WGS) entry which is preliminary data.</text>
</comment>
<evidence type="ECO:0000259" key="30">
    <source>
        <dbReference type="Pfam" id="PF00912"/>
    </source>
</evidence>
<feature type="transmembrane region" description="Helical" evidence="28">
    <location>
        <begin position="20"/>
        <end position="39"/>
    </location>
</feature>
<dbReference type="InterPro" id="IPR001460">
    <property type="entry name" value="PCN-bd_Tpept"/>
</dbReference>
<dbReference type="GO" id="GO:0030288">
    <property type="term" value="C:outer membrane-bounded periplasmic space"/>
    <property type="evidence" value="ECO:0007669"/>
    <property type="project" value="TreeGrafter"/>
</dbReference>